<evidence type="ECO:0000256" key="3">
    <source>
        <dbReference type="ARBA" id="ARBA00022960"/>
    </source>
</evidence>
<dbReference type="SUPFAM" id="SSF53244">
    <property type="entry name" value="MurD-like peptide ligases, peptide-binding domain"/>
    <property type="match status" value="1"/>
</dbReference>
<feature type="domain" description="Mur ligase central" evidence="11">
    <location>
        <begin position="109"/>
        <end position="304"/>
    </location>
</feature>
<dbReference type="GO" id="GO:0051301">
    <property type="term" value="P:cell division"/>
    <property type="evidence" value="ECO:0007669"/>
    <property type="project" value="UniProtKB-KW"/>
</dbReference>
<evidence type="ECO:0000313" key="15">
    <source>
        <dbReference type="Proteomes" id="UP000281741"/>
    </source>
</evidence>
<comment type="catalytic activity">
    <reaction evidence="7">
        <text>UDP-N-acetyl-alpha-D-muramoyl-L-alanyl-D-glutamate + meso-2,6-diaminopimelate + ATP = UDP-N-acetyl-alpha-D-muramoyl-L-alanyl-gamma-D-glutamyl-meso-2,6-diaminopimelate + ADP + phosphate + H(+)</text>
        <dbReference type="Rhea" id="RHEA:23676"/>
        <dbReference type="ChEBI" id="CHEBI:15378"/>
        <dbReference type="ChEBI" id="CHEBI:30616"/>
        <dbReference type="ChEBI" id="CHEBI:43474"/>
        <dbReference type="ChEBI" id="CHEBI:57791"/>
        <dbReference type="ChEBI" id="CHEBI:83900"/>
        <dbReference type="ChEBI" id="CHEBI:83905"/>
        <dbReference type="ChEBI" id="CHEBI:456216"/>
        <dbReference type="EC" id="6.3.2.13"/>
    </reaction>
</comment>
<comment type="function">
    <text evidence="7">Catalyzes the addition of meso-diaminopimelic acid to the nucleotide precursor UDP-N-acetylmuramoyl-L-alanyl-D-glutamate (UMAG) in the biosynthesis of bacterial cell-wall peptidoglycan.</text>
</comment>
<keyword evidence="7" id="KW-0067">ATP-binding</keyword>
<comment type="subcellular location">
    <subcellularLocation>
        <location evidence="7 8">Cytoplasm</location>
    </subcellularLocation>
</comment>
<evidence type="ECO:0000259" key="9">
    <source>
        <dbReference type="Pfam" id="PF01225"/>
    </source>
</evidence>
<feature type="binding site" evidence="7">
    <location>
        <position position="30"/>
    </location>
    <ligand>
        <name>UDP-N-acetyl-alpha-D-muramoyl-L-alanyl-D-glutamate</name>
        <dbReference type="ChEBI" id="CHEBI:83900"/>
    </ligand>
</feature>
<dbReference type="PANTHER" id="PTHR23135">
    <property type="entry name" value="MUR LIGASE FAMILY MEMBER"/>
    <property type="match status" value="1"/>
</dbReference>
<evidence type="ECO:0000256" key="1">
    <source>
        <dbReference type="ARBA" id="ARBA00005898"/>
    </source>
</evidence>
<dbReference type="InterPro" id="IPR004101">
    <property type="entry name" value="Mur_ligase_C"/>
</dbReference>
<dbReference type="InterPro" id="IPR036565">
    <property type="entry name" value="Mur-like_cat_sf"/>
</dbReference>
<evidence type="ECO:0000256" key="6">
    <source>
        <dbReference type="ARBA" id="ARBA00023316"/>
    </source>
</evidence>
<dbReference type="SUPFAM" id="SSF53623">
    <property type="entry name" value="MurD-like peptide ligases, catalytic domain"/>
    <property type="match status" value="1"/>
</dbReference>
<dbReference type="InterPro" id="IPR035911">
    <property type="entry name" value="MurE/MurF_N"/>
</dbReference>
<keyword evidence="3 7" id="KW-0133">Cell shape</keyword>
<dbReference type="InterPro" id="IPR005761">
    <property type="entry name" value="UDP-N-AcMur-Glu-dNH2Pim_ligase"/>
</dbReference>
<feature type="domain" description="Mur ligase C-terminal" evidence="10">
    <location>
        <begin position="327"/>
        <end position="457"/>
    </location>
</feature>
<dbReference type="HAMAP" id="MF_00208">
    <property type="entry name" value="MurE"/>
    <property type="match status" value="1"/>
</dbReference>
<dbReference type="Gene3D" id="3.40.1190.10">
    <property type="entry name" value="Mur-like, catalytic domain"/>
    <property type="match status" value="1"/>
</dbReference>
<evidence type="ECO:0000259" key="11">
    <source>
        <dbReference type="Pfam" id="PF08245"/>
    </source>
</evidence>
<organism evidence="12 14">
    <name type="scientific">Chryseobacterium shandongense</name>
    <dbReference type="NCBI Taxonomy" id="1493872"/>
    <lineage>
        <taxon>Bacteria</taxon>
        <taxon>Pseudomonadati</taxon>
        <taxon>Bacteroidota</taxon>
        <taxon>Flavobacteriia</taxon>
        <taxon>Flavobacteriales</taxon>
        <taxon>Weeksellaceae</taxon>
        <taxon>Chryseobacterium group</taxon>
        <taxon>Chryseobacterium</taxon>
    </lineage>
</organism>
<dbReference type="SUPFAM" id="SSF63418">
    <property type="entry name" value="MurE/MurF N-terminal domain"/>
    <property type="match status" value="1"/>
</dbReference>
<dbReference type="EMBL" id="CP033912">
    <property type="protein sequence ID" value="AZA95928.1"/>
    <property type="molecule type" value="Genomic_DNA"/>
</dbReference>
<evidence type="ECO:0000313" key="12">
    <source>
        <dbReference type="EMBL" id="AZA87427.1"/>
    </source>
</evidence>
<dbReference type="Pfam" id="PF08245">
    <property type="entry name" value="Mur_ligase_M"/>
    <property type="match status" value="1"/>
</dbReference>
<reference evidence="14 15" key="1">
    <citation type="submission" date="2018-11" db="EMBL/GenBank/DDBJ databases">
        <title>Proposal to divide the Flavobacteriaceae and reorganize its genera based on Amino Acid Identity values calculated from whole genome sequences.</title>
        <authorList>
            <person name="Nicholson A.C."/>
            <person name="Gulvik C.A."/>
            <person name="Whitney A.M."/>
            <person name="Humrighouse B.W."/>
            <person name="Bell M."/>
            <person name="Holmes B."/>
            <person name="Steigerwalt A.G."/>
            <person name="Villarma A."/>
            <person name="Sheth M."/>
            <person name="Batra D."/>
            <person name="Pryor J."/>
            <person name="Bernardet J.-F."/>
            <person name="Hugo C."/>
            <person name="Kampfer P."/>
            <person name="Newman J."/>
            <person name="McQuiston J.R."/>
        </authorList>
    </citation>
    <scope>NUCLEOTIDE SEQUENCE [LARGE SCALE GENOMIC DNA]</scope>
    <source>
        <strain evidence="12 14">G0207</strain>
        <strain evidence="13 15">H5143</strain>
    </source>
</reference>
<evidence type="ECO:0000259" key="10">
    <source>
        <dbReference type="Pfam" id="PF02875"/>
    </source>
</evidence>
<dbReference type="EMBL" id="CP033915">
    <property type="protein sequence ID" value="AZA87427.1"/>
    <property type="molecule type" value="Genomic_DNA"/>
</dbReference>
<dbReference type="InterPro" id="IPR013221">
    <property type="entry name" value="Mur_ligase_cen"/>
</dbReference>
<comment type="similarity">
    <text evidence="1 7">Belongs to the MurCDEF family. MurE subfamily.</text>
</comment>
<protein>
    <recommendedName>
        <fullName evidence="7">UDP-N-acetylmuramoyl-L-alanyl-D-glutamate--2,6-diaminopimelate ligase</fullName>
        <ecNumber evidence="7">6.3.2.13</ecNumber>
    </recommendedName>
    <alternativeName>
        <fullName evidence="7">Meso-A2pm-adding enzyme</fullName>
    </alternativeName>
    <alternativeName>
        <fullName evidence="7">Meso-diaminopimelate-adding enzyme</fullName>
    </alternativeName>
    <alternativeName>
        <fullName evidence="7">UDP-MurNAc-L-Ala-D-Glu:meso-diaminopimelate ligase</fullName>
    </alternativeName>
    <alternativeName>
        <fullName evidence="7">UDP-MurNAc-tripeptide synthetase</fullName>
    </alternativeName>
    <alternativeName>
        <fullName evidence="7">UDP-N-acetylmuramyl-tripeptide synthetase</fullName>
    </alternativeName>
</protein>
<keyword evidence="5 7" id="KW-0131">Cell cycle</keyword>
<feature type="binding site" evidence="7">
    <location>
        <position position="188"/>
    </location>
    <ligand>
        <name>UDP-N-acetyl-alpha-D-muramoyl-L-alanyl-D-glutamate</name>
        <dbReference type="ChEBI" id="CHEBI:83900"/>
    </ligand>
</feature>
<dbReference type="GO" id="GO:0005737">
    <property type="term" value="C:cytoplasm"/>
    <property type="evidence" value="ECO:0007669"/>
    <property type="project" value="UniProtKB-SubCell"/>
</dbReference>
<dbReference type="GO" id="GO:0000287">
    <property type="term" value="F:magnesium ion binding"/>
    <property type="evidence" value="ECO:0007669"/>
    <property type="project" value="UniProtKB-UniRule"/>
</dbReference>
<dbReference type="GO" id="GO:0009252">
    <property type="term" value="P:peptidoglycan biosynthetic process"/>
    <property type="evidence" value="ECO:0007669"/>
    <property type="project" value="UniProtKB-UniRule"/>
</dbReference>
<dbReference type="EC" id="6.3.2.13" evidence="7"/>
<keyword evidence="15" id="KW-1185">Reference proteome</keyword>
<dbReference type="AlphaFoldDB" id="A0AAD0YCM7"/>
<dbReference type="NCBIfam" id="NF001124">
    <property type="entry name" value="PRK00139.1-2"/>
    <property type="match status" value="1"/>
</dbReference>
<feature type="binding site" evidence="7">
    <location>
        <position position="455"/>
    </location>
    <ligand>
        <name>meso-2,6-diaminopimelate</name>
        <dbReference type="ChEBI" id="CHEBI:57791"/>
    </ligand>
</feature>
<evidence type="ECO:0000256" key="5">
    <source>
        <dbReference type="ARBA" id="ARBA00023306"/>
    </source>
</evidence>
<keyword evidence="7 12" id="KW-0436">Ligase</keyword>
<dbReference type="PANTHER" id="PTHR23135:SF4">
    <property type="entry name" value="UDP-N-ACETYLMURAMOYL-L-ALANYL-D-GLUTAMATE--2,6-DIAMINOPIMELATE LIGASE MURE HOMOLOG, CHLOROPLASTIC"/>
    <property type="match status" value="1"/>
</dbReference>
<feature type="binding site" evidence="7">
    <location>
        <position position="459"/>
    </location>
    <ligand>
        <name>meso-2,6-diaminopimelate</name>
        <dbReference type="ChEBI" id="CHEBI:57791"/>
    </ligand>
</feature>
<feature type="binding site" evidence="7">
    <location>
        <position position="186"/>
    </location>
    <ligand>
        <name>UDP-N-acetyl-alpha-D-muramoyl-L-alanyl-D-glutamate</name>
        <dbReference type="ChEBI" id="CHEBI:83900"/>
    </ligand>
</feature>
<evidence type="ECO:0000256" key="7">
    <source>
        <dbReference type="HAMAP-Rule" id="MF_00208"/>
    </source>
</evidence>
<feature type="binding site" evidence="7">
    <location>
        <begin position="111"/>
        <end position="117"/>
    </location>
    <ligand>
        <name>ATP</name>
        <dbReference type="ChEBI" id="CHEBI:30616"/>
    </ligand>
</feature>
<evidence type="ECO:0000313" key="13">
    <source>
        <dbReference type="EMBL" id="AZA95928.1"/>
    </source>
</evidence>
<dbReference type="GO" id="GO:0071555">
    <property type="term" value="P:cell wall organization"/>
    <property type="evidence" value="ECO:0007669"/>
    <property type="project" value="UniProtKB-KW"/>
</dbReference>
<dbReference type="GO" id="GO:0005524">
    <property type="term" value="F:ATP binding"/>
    <property type="evidence" value="ECO:0007669"/>
    <property type="project" value="UniProtKB-UniRule"/>
</dbReference>
<keyword evidence="7" id="KW-0963">Cytoplasm</keyword>
<dbReference type="GO" id="GO:0008360">
    <property type="term" value="P:regulation of cell shape"/>
    <property type="evidence" value="ECO:0007669"/>
    <property type="project" value="UniProtKB-KW"/>
</dbReference>
<dbReference type="GO" id="GO:0008765">
    <property type="term" value="F:UDP-N-acetylmuramoylalanyl-D-glutamate-2,6-diaminopimelate ligase activity"/>
    <property type="evidence" value="ECO:0007669"/>
    <property type="project" value="UniProtKB-UniRule"/>
</dbReference>
<comment type="pathway">
    <text evidence="7 8">Cell wall biogenesis; peptidoglycan biosynthesis.</text>
</comment>
<comment type="caution">
    <text evidence="7">Lacks conserved residue(s) required for the propagation of feature annotation.</text>
</comment>
<dbReference type="NCBIfam" id="TIGR01085">
    <property type="entry name" value="murE"/>
    <property type="match status" value="1"/>
</dbReference>
<dbReference type="Gene3D" id="3.40.1390.10">
    <property type="entry name" value="MurE/MurF, N-terminal domain"/>
    <property type="match status" value="1"/>
</dbReference>
<evidence type="ECO:0000256" key="2">
    <source>
        <dbReference type="ARBA" id="ARBA00022618"/>
    </source>
</evidence>
<keyword evidence="7" id="KW-0547">Nucleotide-binding</keyword>
<dbReference type="InterPro" id="IPR036615">
    <property type="entry name" value="Mur_ligase_C_dom_sf"/>
</dbReference>
<name>A0AAD0YCM7_9FLAO</name>
<feature type="modified residue" description="N6-carboxylysine" evidence="7">
    <location>
        <position position="220"/>
    </location>
</feature>
<feature type="domain" description="Mur ligase N-terminal catalytic" evidence="9">
    <location>
        <begin position="23"/>
        <end position="97"/>
    </location>
</feature>
<feature type="binding site" evidence="7">
    <location>
        <begin position="153"/>
        <end position="154"/>
    </location>
    <ligand>
        <name>UDP-N-acetyl-alpha-D-muramoyl-L-alanyl-D-glutamate</name>
        <dbReference type="ChEBI" id="CHEBI:83900"/>
    </ligand>
</feature>
<gene>
    <name evidence="7" type="primary">murE</name>
    <name evidence="12" type="ORF">EG349_11805</name>
    <name evidence="13" type="ORF">EG353_10260</name>
</gene>
<feature type="short sequence motif" description="Meso-diaminopimelate recognition motif" evidence="7">
    <location>
        <begin position="402"/>
        <end position="405"/>
    </location>
</feature>
<evidence type="ECO:0000313" key="14">
    <source>
        <dbReference type="Proteomes" id="UP000274073"/>
    </source>
</evidence>
<dbReference type="RefSeq" id="WP_066439009.1">
    <property type="nucleotide sequence ID" value="NZ_CP033912.1"/>
</dbReference>
<sequence>MQLIELLKRIPVLEIHGDDRREISQLVFDSRKVTDNSLYIAMRGTVVDGHSFIASSVEKGANAIVCEEFPENTDENVTYIKVKDSSKTLGQLASNFYGNPSEKLKLIGVTGTNGKTSVSTLLFDVFKNLGYDSALLSTVEIRIADQIIPATHTTPDVITINKILAQAVEEGCEFAFMEVSSHGIAQNRIEGLHFKIAGFTNLTHDHLDYHKTFDEYLKTKKRFFDGLDTESVAITNIDDKNGNVMLQNTKAVKKSYALKTMADYHGRLLEVDFNGMLLNFNGKEFWTTLTGKFNVYNLLLVFGIASELGFEQEEILQAISQLKRVSGRFETFKSDGGIIFIVDYAHTPDALENILDSINDIRTKNERLITVFGCGGDRDHAKRPEMGNIATKKSTLAIITSDNPRTEDPASIIKEIEAGVEPQNFSKYTSIPDRKEAIKMAIKFAEPKDIVLVAGKGHETYQEINGVKHHFDDKETINELWKLMSK</sequence>
<keyword evidence="7" id="KW-0460">Magnesium</keyword>
<dbReference type="InterPro" id="IPR000713">
    <property type="entry name" value="Mur_ligase_N"/>
</dbReference>
<accession>A0AAD0YCM7</accession>
<keyword evidence="4 7" id="KW-0573">Peptidoglycan synthesis</keyword>
<dbReference type="Gene3D" id="3.90.190.20">
    <property type="entry name" value="Mur ligase, C-terminal domain"/>
    <property type="match status" value="1"/>
</dbReference>
<dbReference type="Pfam" id="PF01225">
    <property type="entry name" value="Mur_ligase"/>
    <property type="match status" value="1"/>
</dbReference>
<comment type="PTM">
    <text evidence="7">Carboxylation is probably crucial for Mg(2+) binding and, consequently, for the gamma-phosphate positioning of ATP.</text>
</comment>
<keyword evidence="2 7" id="KW-0132">Cell division</keyword>
<dbReference type="Pfam" id="PF02875">
    <property type="entry name" value="Mur_ligase_C"/>
    <property type="match status" value="1"/>
</dbReference>
<evidence type="ECO:0000256" key="4">
    <source>
        <dbReference type="ARBA" id="ARBA00022984"/>
    </source>
</evidence>
<dbReference type="Proteomes" id="UP000281741">
    <property type="component" value="Chromosome"/>
</dbReference>
<evidence type="ECO:0000256" key="8">
    <source>
        <dbReference type="RuleBase" id="RU004135"/>
    </source>
</evidence>
<comment type="cofactor">
    <cofactor evidence="7">
        <name>Mg(2+)</name>
        <dbReference type="ChEBI" id="CHEBI:18420"/>
    </cofactor>
</comment>
<feature type="binding site" evidence="7">
    <location>
        <position position="378"/>
    </location>
    <ligand>
        <name>meso-2,6-diaminopimelate</name>
        <dbReference type="ChEBI" id="CHEBI:57791"/>
    </ligand>
</feature>
<dbReference type="Proteomes" id="UP000274073">
    <property type="component" value="Chromosome"/>
</dbReference>
<keyword evidence="6 7" id="KW-0961">Cell wall biogenesis/degradation</keyword>
<feature type="binding site" evidence="7">
    <location>
        <begin position="402"/>
        <end position="405"/>
    </location>
    <ligand>
        <name>meso-2,6-diaminopimelate</name>
        <dbReference type="ChEBI" id="CHEBI:57791"/>
    </ligand>
</feature>
<proteinExistence type="inferred from homology"/>
<dbReference type="NCBIfam" id="NF001126">
    <property type="entry name" value="PRK00139.1-4"/>
    <property type="match status" value="1"/>
</dbReference>
<feature type="binding site" evidence="7">
    <location>
        <position position="180"/>
    </location>
    <ligand>
        <name>UDP-N-acetyl-alpha-D-muramoyl-L-alanyl-D-glutamate</name>
        <dbReference type="ChEBI" id="CHEBI:83900"/>
    </ligand>
</feature>